<sequence>MPDTATRLLSLLQGDRDWTGGELAERLGVSGRTVRTDVDRLRELGYDVRATPGVGGYRLGHGGTSLPPLLLDRDEAVAVAVGLRTGVNCIIGGMEETSVRALAKLERVLPARLRQQVRLLNRYTVPLPSAQPAPVVDPAVLTELAGRCDRRERVRFWYDAAPAAEAEGDRAAHEVEPHRLLSRGHRWYLLGFDVAADRWAAFEVHRLHPRVPAGPRFEPRDPPGDVEGQLAELLPRTTWRHEASVTLHAPAADVALLSAEGVLEPMDDRRCRARIGGETLTAIALTLARLGVDFTVHDPPELVEAVRRLGERFGRATQADPR</sequence>
<evidence type="ECO:0000256" key="2">
    <source>
        <dbReference type="ARBA" id="ARBA00023163"/>
    </source>
</evidence>
<dbReference type="Pfam" id="PF25583">
    <property type="entry name" value="WCX"/>
    <property type="match status" value="1"/>
</dbReference>
<dbReference type="PANTHER" id="PTHR34580">
    <property type="match status" value="1"/>
</dbReference>
<keyword evidence="1" id="KW-0805">Transcription regulation</keyword>
<dbReference type="Pfam" id="PF08279">
    <property type="entry name" value="HTH_11"/>
    <property type="match status" value="1"/>
</dbReference>
<dbReference type="PANTHER" id="PTHR34580:SF3">
    <property type="entry name" value="PROTEIN PAFB"/>
    <property type="match status" value="1"/>
</dbReference>
<gene>
    <name evidence="4" type="ORF">BJZ21_003282</name>
</gene>
<evidence type="ECO:0000313" key="5">
    <source>
        <dbReference type="Proteomes" id="UP000535511"/>
    </source>
</evidence>
<dbReference type="InterPro" id="IPR036388">
    <property type="entry name" value="WH-like_DNA-bd_sf"/>
</dbReference>
<dbReference type="Gene3D" id="1.10.10.10">
    <property type="entry name" value="Winged helix-like DNA-binding domain superfamily/Winged helix DNA-binding domain"/>
    <property type="match status" value="1"/>
</dbReference>
<evidence type="ECO:0000313" key="4">
    <source>
        <dbReference type="EMBL" id="NYD43199.1"/>
    </source>
</evidence>
<dbReference type="GO" id="GO:0003677">
    <property type="term" value="F:DNA binding"/>
    <property type="evidence" value="ECO:0007669"/>
    <property type="project" value="UniProtKB-KW"/>
</dbReference>
<comment type="caution">
    <text evidence="4">The sequence shown here is derived from an EMBL/GenBank/DDBJ whole genome shotgun (WGS) entry which is preliminary data.</text>
</comment>
<dbReference type="AlphaFoldDB" id="A0A7Y9E8R5"/>
<dbReference type="InterPro" id="IPR057727">
    <property type="entry name" value="WCX_dom"/>
</dbReference>
<keyword evidence="5" id="KW-1185">Reference proteome</keyword>
<dbReference type="InterPro" id="IPR051534">
    <property type="entry name" value="CBASS_pafABC_assoc_protein"/>
</dbReference>
<dbReference type="SUPFAM" id="SSF46785">
    <property type="entry name" value="Winged helix' DNA-binding domain"/>
    <property type="match status" value="1"/>
</dbReference>
<dbReference type="PROSITE" id="PS51000">
    <property type="entry name" value="HTH_DEOR_2"/>
    <property type="match status" value="1"/>
</dbReference>
<dbReference type="EMBL" id="JACCBG010000001">
    <property type="protein sequence ID" value="NYD43199.1"/>
    <property type="molecule type" value="Genomic_DNA"/>
</dbReference>
<dbReference type="GO" id="GO:0003700">
    <property type="term" value="F:DNA-binding transcription factor activity"/>
    <property type="evidence" value="ECO:0007669"/>
    <property type="project" value="InterPro"/>
</dbReference>
<dbReference type="InterPro" id="IPR001034">
    <property type="entry name" value="DeoR_HTH"/>
</dbReference>
<evidence type="ECO:0000259" key="3">
    <source>
        <dbReference type="PROSITE" id="PS51000"/>
    </source>
</evidence>
<dbReference type="RefSeq" id="WP_179664748.1">
    <property type="nucleotide sequence ID" value="NZ_JACCBG010000001.1"/>
</dbReference>
<dbReference type="PROSITE" id="PS52050">
    <property type="entry name" value="WYL"/>
    <property type="match status" value="1"/>
</dbReference>
<keyword evidence="4" id="KW-0238">DNA-binding</keyword>
<organism evidence="4 5">
    <name type="scientific">Nocardioides panaciterrulae</name>
    <dbReference type="NCBI Taxonomy" id="661492"/>
    <lineage>
        <taxon>Bacteria</taxon>
        <taxon>Bacillati</taxon>
        <taxon>Actinomycetota</taxon>
        <taxon>Actinomycetes</taxon>
        <taxon>Propionibacteriales</taxon>
        <taxon>Nocardioidaceae</taxon>
        <taxon>Nocardioides</taxon>
    </lineage>
</organism>
<proteinExistence type="predicted"/>
<name>A0A7Y9E8R5_9ACTN</name>
<dbReference type="InterPro" id="IPR026881">
    <property type="entry name" value="WYL_dom"/>
</dbReference>
<keyword evidence="2" id="KW-0804">Transcription</keyword>
<feature type="domain" description="HTH deoR-type" evidence="3">
    <location>
        <begin position="1"/>
        <end position="66"/>
    </location>
</feature>
<dbReference type="Proteomes" id="UP000535511">
    <property type="component" value="Unassembled WGS sequence"/>
</dbReference>
<dbReference type="Pfam" id="PF13280">
    <property type="entry name" value="WYL"/>
    <property type="match status" value="1"/>
</dbReference>
<accession>A0A7Y9E8R5</accession>
<dbReference type="InterPro" id="IPR013196">
    <property type="entry name" value="HTH_11"/>
</dbReference>
<dbReference type="InterPro" id="IPR036390">
    <property type="entry name" value="WH_DNA-bd_sf"/>
</dbReference>
<reference evidence="4 5" key="1">
    <citation type="submission" date="2020-07" db="EMBL/GenBank/DDBJ databases">
        <title>Sequencing the genomes of 1000 actinobacteria strains.</title>
        <authorList>
            <person name="Klenk H.-P."/>
        </authorList>
    </citation>
    <scope>NUCLEOTIDE SEQUENCE [LARGE SCALE GENOMIC DNA]</scope>
    <source>
        <strain evidence="4 5">DSM 21350</strain>
    </source>
</reference>
<protein>
    <submittedName>
        <fullName evidence="4">Putative DNA-binding transcriptional regulator YafY</fullName>
    </submittedName>
</protein>
<evidence type="ECO:0000256" key="1">
    <source>
        <dbReference type="ARBA" id="ARBA00023015"/>
    </source>
</evidence>